<dbReference type="InterPro" id="IPR033469">
    <property type="entry name" value="CYTH-like_dom_sf"/>
</dbReference>
<dbReference type="InterPro" id="IPR038186">
    <property type="entry name" value="CHAD_dom_sf"/>
</dbReference>
<evidence type="ECO:0000259" key="1">
    <source>
        <dbReference type="PROSITE" id="PS51707"/>
    </source>
</evidence>
<feature type="domain" description="CYTH" evidence="1">
    <location>
        <begin position="1"/>
        <end position="208"/>
    </location>
</feature>
<name>A0ABM6FGJ4_9BURK</name>
<dbReference type="PROSITE" id="PS51707">
    <property type="entry name" value="CYTH"/>
    <property type="match status" value="1"/>
</dbReference>
<dbReference type="PANTHER" id="PTHR39569">
    <property type="entry name" value="INORGANIC TRIPHOSPHATASE"/>
    <property type="match status" value="1"/>
</dbReference>
<feature type="domain" description="CHAD" evidence="2">
    <location>
        <begin position="223"/>
        <end position="510"/>
    </location>
</feature>
<dbReference type="PROSITE" id="PS51708">
    <property type="entry name" value="CHAD"/>
    <property type="match status" value="1"/>
</dbReference>
<dbReference type="CDD" id="cd07756">
    <property type="entry name" value="CYTH-like_Pase_CHAD"/>
    <property type="match status" value="1"/>
</dbReference>
<dbReference type="Gene3D" id="1.40.20.10">
    <property type="entry name" value="CHAD domain"/>
    <property type="match status" value="1"/>
</dbReference>
<dbReference type="Pfam" id="PF05235">
    <property type="entry name" value="CHAD"/>
    <property type="match status" value="1"/>
</dbReference>
<dbReference type="InterPro" id="IPR023577">
    <property type="entry name" value="CYTH_domain"/>
</dbReference>
<dbReference type="Proteomes" id="UP000177515">
    <property type="component" value="Chromosome 2"/>
</dbReference>
<dbReference type="PANTHER" id="PTHR39569:SF1">
    <property type="entry name" value="INORGANIC TRIPHOSPHATASE"/>
    <property type="match status" value="1"/>
</dbReference>
<organism evidence="3 4">
    <name type="scientific">Cupriavidus malaysiensis</name>
    <dbReference type="NCBI Taxonomy" id="367825"/>
    <lineage>
        <taxon>Bacteria</taxon>
        <taxon>Pseudomonadati</taxon>
        <taxon>Pseudomonadota</taxon>
        <taxon>Betaproteobacteria</taxon>
        <taxon>Burkholderiales</taxon>
        <taxon>Burkholderiaceae</taxon>
        <taxon>Cupriavidus</taxon>
    </lineage>
</organism>
<reference evidence="3 4" key="1">
    <citation type="submission" date="2016-10" db="EMBL/GenBank/DDBJ databases">
        <title>Complete genome sequences of three Cupriavidus strains isolated from various Malaysian environments.</title>
        <authorList>
            <person name="Abdullah A.A.-A."/>
            <person name="Shafie N.A.H."/>
            <person name="Lau N.S."/>
        </authorList>
    </citation>
    <scope>NUCLEOTIDE SEQUENCE [LARGE SCALE GENOMIC DNA]</scope>
    <source>
        <strain evidence="3 4">USMAA1020</strain>
    </source>
</reference>
<dbReference type="InterPro" id="IPR039013">
    <property type="entry name" value="YgiF"/>
</dbReference>
<dbReference type="EMBL" id="CP017755">
    <property type="protein sequence ID" value="AOZ11065.1"/>
    <property type="molecule type" value="Genomic_DNA"/>
</dbReference>
<sequence>MERELKLELLQDRVEPLLGLPLLSSSRVKPPHRDRLVSTYFDTPDLDFRRAHASLRVRQAGKHFVQTLKTAGTQHGGVYEREEYEHAISGSTPDLSALRDEVPEGTALGMLLRDGALAGCLSPIFITDVERTVMRLRLRQGDEVELAVDRGVIRANGATAPIRELELEIQAGQPAQLSALALQLLDVMPMRLSRASKGDHGYALVVDEPDVVVRAQPLKLADDDSTEAAFLRIARNCLAQISGNERCVIHGINPEGVHQMRVGLRRLRSALDLFRPLLACPPALEAELRWIADQLGPARDWEVLATSTLPDAFSDAPEDVGADAVVAAAEAVSAHDRQVAAHAVDSERYTRLILTLSHWLASAGWRQDAGEAQRVELAAPVRAFARTILRKRQRKLLKRGRGMAKLDEHKRHRARIAAKKLRYATAFFDALLPAKKAGRYREHLGHLQDDLGWLNDMTVAQTLLRRLAAGRRKLATGCGYARGSIAGRVGADKEELRCLWKRFKAASLPA</sequence>
<evidence type="ECO:0000313" key="4">
    <source>
        <dbReference type="Proteomes" id="UP000177515"/>
    </source>
</evidence>
<dbReference type="InterPro" id="IPR007899">
    <property type="entry name" value="CHAD_dom"/>
</dbReference>
<protein>
    <submittedName>
        <fullName evidence="3">Inorganic triphosphatase</fullName>
    </submittedName>
</protein>
<dbReference type="Pfam" id="PF01928">
    <property type="entry name" value="CYTH"/>
    <property type="match status" value="1"/>
</dbReference>
<dbReference type="SUPFAM" id="SSF55154">
    <property type="entry name" value="CYTH-like phosphatases"/>
    <property type="match status" value="1"/>
</dbReference>
<evidence type="ECO:0000313" key="3">
    <source>
        <dbReference type="EMBL" id="AOZ11065.1"/>
    </source>
</evidence>
<proteinExistence type="predicted"/>
<accession>A0ABM6FGJ4</accession>
<dbReference type="Gene3D" id="2.40.320.10">
    <property type="entry name" value="Hypothetical Protein Pfu-838710-001"/>
    <property type="match status" value="1"/>
</dbReference>
<keyword evidence="4" id="KW-1185">Reference proteome</keyword>
<evidence type="ECO:0000259" key="2">
    <source>
        <dbReference type="PROSITE" id="PS51708"/>
    </source>
</evidence>
<dbReference type="SMART" id="SM00880">
    <property type="entry name" value="CHAD"/>
    <property type="match status" value="1"/>
</dbReference>
<gene>
    <name evidence="3" type="ORF">BKK80_34200</name>
</gene>
<dbReference type="SMART" id="SM01118">
    <property type="entry name" value="CYTH"/>
    <property type="match status" value="1"/>
</dbReference>